<dbReference type="Proteomes" id="UP001160390">
    <property type="component" value="Unassembled WGS sequence"/>
</dbReference>
<dbReference type="EMBL" id="CABFNP030001324">
    <property type="protein sequence ID" value="CAI6099631.1"/>
    <property type="molecule type" value="Genomic_DNA"/>
</dbReference>
<accession>A0AA35QCT1</accession>
<gene>
    <name evidence="1" type="ORF">CCHLO57077_00015388</name>
</gene>
<comment type="caution">
    <text evidence="1">The sequence shown here is derived from an EMBL/GenBank/DDBJ whole genome shotgun (WGS) entry which is preliminary data.</text>
</comment>
<sequence length="87" mass="9393">MERKDEEIEGGSASRDDLVLIILPWTATQAKTGTSHDQGPCVLAVDWKAGIKRAGDETTRVHILALARGPAVGRLDKQAHFLSFGNP</sequence>
<reference evidence="1" key="1">
    <citation type="submission" date="2023-01" db="EMBL/GenBank/DDBJ databases">
        <authorList>
            <person name="Piombo E."/>
        </authorList>
    </citation>
    <scope>NUCLEOTIDE SEQUENCE</scope>
</reference>
<protein>
    <submittedName>
        <fullName evidence="1">Uncharacterized protein</fullName>
    </submittedName>
</protein>
<proteinExistence type="predicted"/>
<name>A0AA35QCT1_9HYPO</name>
<organism evidence="1 2">
    <name type="scientific">Clonostachys chloroleuca</name>
    <dbReference type="NCBI Taxonomy" id="1926264"/>
    <lineage>
        <taxon>Eukaryota</taxon>
        <taxon>Fungi</taxon>
        <taxon>Dikarya</taxon>
        <taxon>Ascomycota</taxon>
        <taxon>Pezizomycotina</taxon>
        <taxon>Sordariomycetes</taxon>
        <taxon>Hypocreomycetidae</taxon>
        <taxon>Hypocreales</taxon>
        <taxon>Bionectriaceae</taxon>
        <taxon>Clonostachys</taxon>
    </lineage>
</organism>
<evidence type="ECO:0000313" key="2">
    <source>
        <dbReference type="Proteomes" id="UP001160390"/>
    </source>
</evidence>
<evidence type="ECO:0000313" key="1">
    <source>
        <dbReference type="EMBL" id="CAI6099631.1"/>
    </source>
</evidence>
<dbReference type="AlphaFoldDB" id="A0AA35QCT1"/>
<keyword evidence="2" id="KW-1185">Reference proteome</keyword>